<evidence type="ECO:0008006" key="3">
    <source>
        <dbReference type="Google" id="ProtNLM"/>
    </source>
</evidence>
<reference evidence="1" key="1">
    <citation type="submission" date="2020-10" db="EMBL/GenBank/DDBJ databases">
        <title>Phylogeny of dyella-like bacteria.</title>
        <authorList>
            <person name="Fu J."/>
        </authorList>
    </citation>
    <scope>NUCLEOTIDE SEQUENCE</scope>
    <source>
        <strain evidence="1">DHOC52</strain>
    </source>
</reference>
<accession>A0ABS2K5F1</accession>
<dbReference type="Proteomes" id="UP001430149">
    <property type="component" value="Unassembled WGS sequence"/>
</dbReference>
<keyword evidence="2" id="KW-1185">Reference proteome</keyword>
<protein>
    <recommendedName>
        <fullName evidence="3">Effector protein</fullName>
    </recommendedName>
</protein>
<name>A0ABS2K5F1_9GAMM</name>
<dbReference type="RefSeq" id="WP_204681046.1">
    <property type="nucleotide sequence ID" value="NZ_BSNR01000015.1"/>
</dbReference>
<proteinExistence type="predicted"/>
<sequence length="291" mass="33093">MPKEESVPLRPVERLKLVGGNNQPAGNLHYTVELSHGNLQGRTDKNGFTRLLTTQGFSELIRSISVDSPYEAHDVVCCRNLGSDIPIINLKDKRLCTADGRQRFNCADSAVAVVELPKGKERSMTTGEIAMARTVYGDAVHYSRVKIHHGGWWAFMGMQRSNTAVTPNGEMYYPSSIYRNDFSNSGELRDQAIFMHEMAHIWQYQMGYPVKRKGLTVTIHGPSAYRYTLMPDSRLHDFNFEQQAEILSDYYMVFVINQKDQASTYIWNADLLRNVVEPFIGDQGNKIHLPR</sequence>
<evidence type="ECO:0000313" key="2">
    <source>
        <dbReference type="Proteomes" id="UP001430149"/>
    </source>
</evidence>
<dbReference type="EMBL" id="JADIKE010000034">
    <property type="protein sequence ID" value="MBM7125528.1"/>
    <property type="molecule type" value="Genomic_DNA"/>
</dbReference>
<evidence type="ECO:0000313" key="1">
    <source>
        <dbReference type="EMBL" id="MBM7125528.1"/>
    </source>
</evidence>
<organism evidence="1 2">
    <name type="scientific">Dyella flava</name>
    <dbReference type="NCBI Taxonomy" id="1920170"/>
    <lineage>
        <taxon>Bacteria</taxon>
        <taxon>Pseudomonadati</taxon>
        <taxon>Pseudomonadota</taxon>
        <taxon>Gammaproteobacteria</taxon>
        <taxon>Lysobacterales</taxon>
        <taxon>Rhodanobacteraceae</taxon>
        <taxon>Dyella</taxon>
    </lineage>
</organism>
<gene>
    <name evidence="1" type="ORF">ISP19_09065</name>
</gene>
<comment type="caution">
    <text evidence="1">The sequence shown here is derived from an EMBL/GenBank/DDBJ whole genome shotgun (WGS) entry which is preliminary data.</text>
</comment>